<feature type="transmembrane region" description="Helical" evidence="1">
    <location>
        <begin position="35"/>
        <end position="57"/>
    </location>
</feature>
<organism evidence="2 3">
    <name type="scientific">Aspergillus ellipticus CBS 707.79</name>
    <dbReference type="NCBI Taxonomy" id="1448320"/>
    <lineage>
        <taxon>Eukaryota</taxon>
        <taxon>Fungi</taxon>
        <taxon>Dikarya</taxon>
        <taxon>Ascomycota</taxon>
        <taxon>Pezizomycotina</taxon>
        <taxon>Eurotiomycetes</taxon>
        <taxon>Eurotiomycetidae</taxon>
        <taxon>Eurotiales</taxon>
        <taxon>Aspergillaceae</taxon>
        <taxon>Aspergillus</taxon>
        <taxon>Aspergillus subgen. Circumdati</taxon>
    </lineage>
</organism>
<dbReference type="InterPro" id="IPR010775">
    <property type="entry name" value="DUF1365"/>
</dbReference>
<dbReference type="PANTHER" id="PTHR33973">
    <property type="entry name" value="OS07G0153300 PROTEIN"/>
    <property type="match status" value="1"/>
</dbReference>
<dbReference type="PANTHER" id="PTHR33973:SF4">
    <property type="entry name" value="OS07G0153300 PROTEIN"/>
    <property type="match status" value="1"/>
</dbReference>
<keyword evidence="1" id="KW-0472">Membrane</keyword>
<dbReference type="VEuPathDB" id="FungiDB:BO71DRAFT_455824"/>
<sequence>MAARHMLFQRDTAALLSVLLQQSSSIHWGWVLGFGVLVVSFMAFSTLMLWLLLAAYFRRELIVRADQMPAQGKELVGKPLFFPTMLSHTRMLADPYNYTYSYFLVGIPVGLRARIGTLLSIDTEGDQCWFKIDQRHYLNPGDHSMGLKGKLHSYLRLQGEDPDQWPYAYMISIPNFLGSTRNPVTWWLLYSASRELSGLIMEANNSYGERNTTFFRVDAGNSENSIPYHDKITQMIPARTANSMLQQVSLITSTSKAKMYKGKWTKDCFLSPFEKLEGYFTTTCSDPCNPHSETKGPLHSNTTLYAPDGRPKIVSRLYSCGDSLDPLSASPSDLVRFIWRWGHIGALSKPRIIYEALRVRFRGKLTYLQKPEIRDTNVPRAETNSERSLEPFFTAYLDHIMKQYPHALKILYKPSKSHYMVPRVFSSGSEKPDNMKSSDTPTVILNVLGPEFYTNIQEHVDPEAGIENELKLAPVVADQQSRRLWASDKDKVKEIFSCDRLEIGQMPVWTNWRGRALHSIITGLRKSSTPTFMDRFVSTHLAADNHFRYQYLLIKYLVAKRVAFGSDEMLALYCRGLEAGNFFR</sequence>
<dbReference type="Pfam" id="PF07103">
    <property type="entry name" value="DUF1365"/>
    <property type="match status" value="1"/>
</dbReference>
<keyword evidence="3" id="KW-1185">Reference proteome</keyword>
<protein>
    <submittedName>
        <fullName evidence="2">Uncharacterized protein</fullName>
    </submittedName>
</protein>
<evidence type="ECO:0000313" key="3">
    <source>
        <dbReference type="Proteomes" id="UP000247810"/>
    </source>
</evidence>
<gene>
    <name evidence="2" type="ORF">BO71DRAFT_455824</name>
</gene>
<dbReference type="Proteomes" id="UP000247810">
    <property type="component" value="Unassembled WGS sequence"/>
</dbReference>
<evidence type="ECO:0000256" key="1">
    <source>
        <dbReference type="SAM" id="Phobius"/>
    </source>
</evidence>
<evidence type="ECO:0000313" key="2">
    <source>
        <dbReference type="EMBL" id="PYH93092.1"/>
    </source>
</evidence>
<dbReference type="STRING" id="1448320.A0A319EQ82"/>
<dbReference type="EMBL" id="KZ825900">
    <property type="protein sequence ID" value="PYH93092.1"/>
    <property type="molecule type" value="Genomic_DNA"/>
</dbReference>
<proteinExistence type="predicted"/>
<keyword evidence="1" id="KW-1133">Transmembrane helix</keyword>
<dbReference type="AlphaFoldDB" id="A0A319EQ82"/>
<keyword evidence="1" id="KW-0812">Transmembrane</keyword>
<dbReference type="OrthoDB" id="3340520at2759"/>
<reference evidence="2 3" key="1">
    <citation type="submission" date="2018-02" db="EMBL/GenBank/DDBJ databases">
        <title>The genomes of Aspergillus section Nigri reveals drivers in fungal speciation.</title>
        <authorList>
            <consortium name="DOE Joint Genome Institute"/>
            <person name="Vesth T.C."/>
            <person name="Nybo J."/>
            <person name="Theobald S."/>
            <person name="Brandl J."/>
            <person name="Frisvad J.C."/>
            <person name="Nielsen K.F."/>
            <person name="Lyhne E.K."/>
            <person name="Kogle M.E."/>
            <person name="Kuo A."/>
            <person name="Riley R."/>
            <person name="Clum A."/>
            <person name="Nolan M."/>
            <person name="Lipzen A."/>
            <person name="Salamov A."/>
            <person name="Henrissat B."/>
            <person name="Wiebenga A."/>
            <person name="De vries R.P."/>
            <person name="Grigoriev I.V."/>
            <person name="Mortensen U.H."/>
            <person name="Andersen M.R."/>
            <person name="Baker S.E."/>
        </authorList>
    </citation>
    <scope>NUCLEOTIDE SEQUENCE [LARGE SCALE GENOMIC DNA]</scope>
    <source>
        <strain evidence="2 3">CBS 707.79</strain>
    </source>
</reference>
<accession>A0A319EQ82</accession>
<name>A0A319EQ82_9EURO</name>